<feature type="region of interest" description="Disordered" evidence="10">
    <location>
        <begin position="22"/>
        <end position="50"/>
    </location>
</feature>
<evidence type="ECO:0000313" key="13">
    <source>
        <dbReference type="EMBL" id="MBK9296229.1"/>
    </source>
</evidence>
<gene>
    <name evidence="13" type="ORF">IPN02_05060</name>
</gene>
<keyword evidence="3" id="KW-0436">Ligase</keyword>
<dbReference type="Pfam" id="PF08245">
    <property type="entry name" value="Mur_ligase_M"/>
    <property type="match status" value="1"/>
</dbReference>
<dbReference type="Pfam" id="PF02875">
    <property type="entry name" value="Mur_ligase_C"/>
    <property type="match status" value="1"/>
</dbReference>
<dbReference type="EC" id="6.3.2.17" evidence="2"/>
<dbReference type="GO" id="GO:0046872">
    <property type="term" value="F:metal ion binding"/>
    <property type="evidence" value="ECO:0007669"/>
    <property type="project" value="UniProtKB-KW"/>
</dbReference>
<dbReference type="InterPro" id="IPR001645">
    <property type="entry name" value="Folylpolyglutamate_synth"/>
</dbReference>
<dbReference type="PANTHER" id="PTHR11136:SF0">
    <property type="entry name" value="DIHYDROFOLATE SYNTHETASE-RELATED"/>
    <property type="match status" value="1"/>
</dbReference>
<sequence>MPKGGPAGVGLGDPYRWLDGLVDHETSSPGIAEGRLRPGGPPVAGSGGADDALDPMRRLCALLGDPQRAAPVIMITGTNGKGTVATLLTRLLMASGLTVGTTTSPDLGSVLERVAIDDEPVEVETLGEALAAVSLAARSMDAPPTRFEALIAAAYRTFADAAVEAVVVEVGMLGRDDATNVADAVVAVVTNIGRDHHPGGAGWEQAVATAKAGIVRPDATLVLGPMSDDLAAVIEAEGPARTVRVGDGLSVDSDLVAIGGHQTELRTEWGIHPEVFVPAFGSWVAGAALLAVAAAEAFFDRAVADEVIDEAFAGVKLRGRAEVISHQPLVILDAAHNPDAAQALGETLSDEFDVIGARLAVVGLLAGRDPLAYAQALLGARLDSVIITQPPSPRAAELAPVVEAFTSAGLSVESVADPETALARAMRHTDEEDLLVVAGSMTLLPLARDVIEAILEVAADAVEPEFHEPD</sequence>
<dbReference type="PANTHER" id="PTHR11136">
    <property type="entry name" value="FOLYLPOLYGLUTAMATE SYNTHASE-RELATED"/>
    <property type="match status" value="1"/>
</dbReference>
<evidence type="ECO:0000256" key="1">
    <source>
        <dbReference type="ARBA" id="ARBA00008276"/>
    </source>
</evidence>
<evidence type="ECO:0000256" key="5">
    <source>
        <dbReference type="ARBA" id="ARBA00022741"/>
    </source>
</evidence>
<evidence type="ECO:0000256" key="10">
    <source>
        <dbReference type="SAM" id="MobiDB-lite"/>
    </source>
</evidence>
<evidence type="ECO:0000256" key="3">
    <source>
        <dbReference type="ARBA" id="ARBA00022598"/>
    </source>
</evidence>
<keyword evidence="6" id="KW-0067">ATP-binding</keyword>
<evidence type="ECO:0000256" key="8">
    <source>
        <dbReference type="ARBA" id="ARBA00030592"/>
    </source>
</evidence>
<dbReference type="Gene3D" id="3.90.190.20">
    <property type="entry name" value="Mur ligase, C-terminal domain"/>
    <property type="match status" value="1"/>
</dbReference>
<dbReference type="Proteomes" id="UP000727993">
    <property type="component" value="Unassembled WGS sequence"/>
</dbReference>
<evidence type="ECO:0000256" key="2">
    <source>
        <dbReference type="ARBA" id="ARBA00013025"/>
    </source>
</evidence>
<dbReference type="GO" id="GO:0005737">
    <property type="term" value="C:cytoplasm"/>
    <property type="evidence" value="ECO:0007669"/>
    <property type="project" value="TreeGrafter"/>
</dbReference>
<reference evidence="13 14" key="1">
    <citation type="submission" date="2020-10" db="EMBL/GenBank/DDBJ databases">
        <title>Connecting structure to function with the recovery of over 1000 high-quality activated sludge metagenome-assembled genomes encoding full-length rRNA genes using long-read sequencing.</title>
        <authorList>
            <person name="Singleton C.M."/>
            <person name="Petriglieri F."/>
            <person name="Kristensen J.M."/>
            <person name="Kirkegaard R.H."/>
            <person name="Michaelsen T.Y."/>
            <person name="Andersen M.H."/>
            <person name="Karst S.M."/>
            <person name="Dueholm M.S."/>
            <person name="Nielsen P.H."/>
            <person name="Albertsen M."/>
        </authorList>
    </citation>
    <scope>NUCLEOTIDE SEQUENCE [LARGE SCALE GENOMIC DNA]</scope>
    <source>
        <strain evidence="13">Lyne_18-Q3-R50-59_MAXAC.006</strain>
    </source>
</reference>
<dbReference type="AlphaFoldDB" id="A0A936NAR3"/>
<accession>A0A936NAR3</accession>
<dbReference type="InterPro" id="IPR013221">
    <property type="entry name" value="Mur_ligase_cen"/>
</dbReference>
<comment type="catalytic activity">
    <reaction evidence="9">
        <text>(6S)-5,6,7,8-tetrahydrofolyl-(gamma-L-Glu)(n) + L-glutamate + ATP = (6S)-5,6,7,8-tetrahydrofolyl-(gamma-L-Glu)(n+1) + ADP + phosphate + H(+)</text>
        <dbReference type="Rhea" id="RHEA:10580"/>
        <dbReference type="Rhea" id="RHEA-COMP:14738"/>
        <dbReference type="Rhea" id="RHEA-COMP:14740"/>
        <dbReference type="ChEBI" id="CHEBI:15378"/>
        <dbReference type="ChEBI" id="CHEBI:29985"/>
        <dbReference type="ChEBI" id="CHEBI:30616"/>
        <dbReference type="ChEBI" id="CHEBI:43474"/>
        <dbReference type="ChEBI" id="CHEBI:141005"/>
        <dbReference type="ChEBI" id="CHEBI:456216"/>
        <dbReference type="EC" id="6.3.2.17"/>
    </reaction>
</comment>
<evidence type="ECO:0000256" key="7">
    <source>
        <dbReference type="ARBA" id="ARBA00022842"/>
    </source>
</evidence>
<feature type="domain" description="Mur ligase C-terminal" evidence="11">
    <location>
        <begin position="319"/>
        <end position="440"/>
    </location>
</feature>
<dbReference type="EMBL" id="JADJZA010000001">
    <property type="protein sequence ID" value="MBK9296229.1"/>
    <property type="molecule type" value="Genomic_DNA"/>
</dbReference>
<dbReference type="SUPFAM" id="SSF53623">
    <property type="entry name" value="MurD-like peptide ligases, catalytic domain"/>
    <property type="match status" value="1"/>
</dbReference>
<comment type="similarity">
    <text evidence="1">Belongs to the folylpolyglutamate synthase family.</text>
</comment>
<name>A0A936NAR3_9ACTN</name>
<evidence type="ECO:0000256" key="6">
    <source>
        <dbReference type="ARBA" id="ARBA00022840"/>
    </source>
</evidence>
<dbReference type="InterPro" id="IPR018109">
    <property type="entry name" value="Folylpolyglutamate_synth_CS"/>
</dbReference>
<dbReference type="PROSITE" id="PS01011">
    <property type="entry name" value="FOLYLPOLYGLU_SYNT_1"/>
    <property type="match status" value="1"/>
</dbReference>
<dbReference type="InterPro" id="IPR036615">
    <property type="entry name" value="Mur_ligase_C_dom_sf"/>
</dbReference>
<evidence type="ECO:0000313" key="14">
    <source>
        <dbReference type="Proteomes" id="UP000727993"/>
    </source>
</evidence>
<dbReference type="InterPro" id="IPR004101">
    <property type="entry name" value="Mur_ligase_C"/>
</dbReference>
<organism evidence="13 14">
    <name type="scientific">Candidatus Neomicrothrix subdominans</name>
    <dbReference type="NCBI Taxonomy" id="2954438"/>
    <lineage>
        <taxon>Bacteria</taxon>
        <taxon>Bacillati</taxon>
        <taxon>Actinomycetota</taxon>
        <taxon>Acidimicrobiia</taxon>
        <taxon>Acidimicrobiales</taxon>
        <taxon>Microthrixaceae</taxon>
        <taxon>Candidatus Neomicrothrix</taxon>
    </lineage>
</organism>
<dbReference type="GO" id="GO:0004326">
    <property type="term" value="F:tetrahydrofolylpolyglutamate synthase activity"/>
    <property type="evidence" value="ECO:0007669"/>
    <property type="project" value="UniProtKB-EC"/>
</dbReference>
<comment type="caution">
    <text evidence="13">The sequence shown here is derived from an EMBL/GenBank/DDBJ whole genome shotgun (WGS) entry which is preliminary data.</text>
</comment>
<evidence type="ECO:0000259" key="12">
    <source>
        <dbReference type="Pfam" id="PF08245"/>
    </source>
</evidence>
<evidence type="ECO:0000256" key="9">
    <source>
        <dbReference type="ARBA" id="ARBA00047493"/>
    </source>
</evidence>
<keyword evidence="7" id="KW-0460">Magnesium</keyword>
<keyword evidence="5" id="KW-0547">Nucleotide-binding</keyword>
<protein>
    <recommendedName>
        <fullName evidence="2">tetrahydrofolate synthase</fullName>
        <ecNumber evidence="2">6.3.2.17</ecNumber>
    </recommendedName>
    <alternativeName>
        <fullName evidence="8">Tetrahydrofolylpolyglutamate synthase</fullName>
    </alternativeName>
</protein>
<dbReference type="Gene3D" id="3.40.1190.10">
    <property type="entry name" value="Mur-like, catalytic domain"/>
    <property type="match status" value="1"/>
</dbReference>
<evidence type="ECO:0000259" key="11">
    <source>
        <dbReference type="Pfam" id="PF02875"/>
    </source>
</evidence>
<evidence type="ECO:0000256" key="4">
    <source>
        <dbReference type="ARBA" id="ARBA00022723"/>
    </source>
</evidence>
<dbReference type="GO" id="GO:0008841">
    <property type="term" value="F:dihydrofolate synthase activity"/>
    <property type="evidence" value="ECO:0007669"/>
    <property type="project" value="TreeGrafter"/>
</dbReference>
<proteinExistence type="inferred from homology"/>
<dbReference type="NCBIfam" id="TIGR01499">
    <property type="entry name" value="folC"/>
    <property type="match status" value="1"/>
</dbReference>
<dbReference type="InterPro" id="IPR036565">
    <property type="entry name" value="Mur-like_cat_sf"/>
</dbReference>
<feature type="domain" description="Mur ligase central" evidence="12">
    <location>
        <begin position="75"/>
        <end position="223"/>
    </location>
</feature>
<keyword evidence="4" id="KW-0479">Metal-binding</keyword>
<dbReference type="GO" id="GO:0005524">
    <property type="term" value="F:ATP binding"/>
    <property type="evidence" value="ECO:0007669"/>
    <property type="project" value="UniProtKB-KW"/>
</dbReference>
<dbReference type="SUPFAM" id="SSF53244">
    <property type="entry name" value="MurD-like peptide ligases, peptide-binding domain"/>
    <property type="match status" value="1"/>
</dbReference>